<keyword evidence="13" id="KW-0812">Transmembrane</keyword>
<dbReference type="SMART" id="SM00448">
    <property type="entry name" value="REC"/>
    <property type="match status" value="1"/>
</dbReference>
<protein>
    <recommendedName>
        <fullName evidence="3">histidine kinase</fullName>
        <ecNumber evidence="3">2.7.13.3</ecNumber>
    </recommendedName>
</protein>
<dbReference type="InterPro" id="IPR036890">
    <property type="entry name" value="HATPase_C_sf"/>
</dbReference>
<dbReference type="AlphaFoldDB" id="A0A4R5QLD0"/>
<evidence type="ECO:0000256" key="3">
    <source>
        <dbReference type="ARBA" id="ARBA00012438"/>
    </source>
</evidence>
<dbReference type="PROSITE" id="PS50885">
    <property type="entry name" value="HAMP"/>
    <property type="match status" value="1"/>
</dbReference>
<dbReference type="SUPFAM" id="SSF47384">
    <property type="entry name" value="Homodimeric domain of signal transducing histidine kinase"/>
    <property type="match status" value="1"/>
</dbReference>
<evidence type="ECO:0000256" key="7">
    <source>
        <dbReference type="ARBA" id="ARBA00022777"/>
    </source>
</evidence>
<dbReference type="InterPro" id="IPR036097">
    <property type="entry name" value="HisK_dim/P_sf"/>
</dbReference>
<evidence type="ECO:0000259" key="14">
    <source>
        <dbReference type="PROSITE" id="PS50109"/>
    </source>
</evidence>
<gene>
    <name evidence="17" type="ORF">E2C06_02960</name>
</gene>
<evidence type="ECO:0000256" key="10">
    <source>
        <dbReference type="PROSITE-ProRule" id="PRU00169"/>
    </source>
</evidence>
<evidence type="ECO:0000313" key="18">
    <source>
        <dbReference type="Proteomes" id="UP000295096"/>
    </source>
</evidence>
<keyword evidence="6" id="KW-0547">Nucleotide-binding</keyword>
<evidence type="ECO:0000256" key="2">
    <source>
        <dbReference type="ARBA" id="ARBA00004370"/>
    </source>
</evidence>
<evidence type="ECO:0000256" key="5">
    <source>
        <dbReference type="ARBA" id="ARBA00022679"/>
    </source>
</evidence>
<feature type="domain" description="Response regulatory" evidence="15">
    <location>
        <begin position="684"/>
        <end position="801"/>
    </location>
</feature>
<dbReference type="SUPFAM" id="SSF52172">
    <property type="entry name" value="CheY-like"/>
    <property type="match status" value="1"/>
</dbReference>
<dbReference type="InterPro" id="IPR005467">
    <property type="entry name" value="His_kinase_dom"/>
</dbReference>
<dbReference type="EMBL" id="SMSJ01000002">
    <property type="protein sequence ID" value="TDH64312.1"/>
    <property type="molecule type" value="Genomic_DNA"/>
</dbReference>
<accession>A0A4R5QLD0</accession>
<dbReference type="PROSITE" id="PS50109">
    <property type="entry name" value="HIS_KIN"/>
    <property type="match status" value="1"/>
</dbReference>
<evidence type="ECO:0000256" key="13">
    <source>
        <dbReference type="SAM" id="Phobius"/>
    </source>
</evidence>
<evidence type="ECO:0000259" key="15">
    <source>
        <dbReference type="PROSITE" id="PS50110"/>
    </source>
</evidence>
<evidence type="ECO:0000256" key="6">
    <source>
        <dbReference type="ARBA" id="ARBA00022741"/>
    </source>
</evidence>
<feature type="coiled-coil region" evidence="11">
    <location>
        <begin position="375"/>
        <end position="423"/>
    </location>
</feature>
<sequence>MHQASPAHDQAVVPPAPATDGGWRLRPGGMRLSTRLILIIATSLLPILAMQVAIAWSQWSERKAQLADLTIQQAQLLAGNLDGIAQGARILLGAATESLEVRQLEPGCDRQLARLRRHAPGYAFIALVDPAGHVACASDPSLAVRDADAGWIAAARVVTEFGAGRYTKTSGNPDGVLPFYLPIATDTAAGGGTLVAALELGWLEQALQRMKRDGSPFIASSVLTLADADGVILARDQRHADFVGQSFPPAAMSLLQSPTPGNLRLRSIDGTERLIGYSPPTRENYGVAAVIGFDEQELLRDIKQALLRGVLIVGGGSLLALGMTLLVARRFIAAPTDALLQAARRWRAGDLAARAPGAGRHSEFGQLAGAFNRMAVALQQREEELRHHAQLLEDRVADRTQALRQANARLEAEVQERRNTEAALLQAQKLQAVGQLAGGIAHDFNNVLQAVLGGVALIAKRAGDPAAVARLTGMVEEAAQRGQSITRRLLAFSRREELRADRLDVGALLVGLREVLAATLGAGIRVEVEAPPALPAVFADRGQLETVLVNLATNARDAMEKGGRLTLMAEPLTVAPEDPGGLAAGDFIRVTVADTGAGMSVETLARAGEPFFTTKPVGRGTGLGLAMARSFAEGSGGRMTIESKPGCGTHIALWLPAMAAAAEALVAAPPRQARPAMAMSCRARVLLVDDEPVVREVLATQLADAGYAVTEAEDGAAALALLAGGMACDVLVSDLAMEGIDGVTLIREVRRARPGLPAILVTGYAGDAAALAVGQRVDGTFTLLRKPVTGALLVDQVAALLGWRETVQG</sequence>
<dbReference type="SMART" id="SM00387">
    <property type="entry name" value="HATPase_c"/>
    <property type="match status" value="1"/>
</dbReference>
<dbReference type="SUPFAM" id="SSF158472">
    <property type="entry name" value="HAMP domain-like"/>
    <property type="match status" value="1"/>
</dbReference>
<dbReference type="OrthoDB" id="8169077at2"/>
<dbReference type="PANTHER" id="PTHR43065">
    <property type="entry name" value="SENSOR HISTIDINE KINASE"/>
    <property type="match status" value="1"/>
</dbReference>
<dbReference type="InterPro" id="IPR003660">
    <property type="entry name" value="HAMP_dom"/>
</dbReference>
<dbReference type="SUPFAM" id="SSF55874">
    <property type="entry name" value="ATPase domain of HSP90 chaperone/DNA topoisomerase II/histidine kinase"/>
    <property type="match status" value="1"/>
</dbReference>
<evidence type="ECO:0000256" key="4">
    <source>
        <dbReference type="ARBA" id="ARBA00022553"/>
    </source>
</evidence>
<dbReference type="InterPro" id="IPR003661">
    <property type="entry name" value="HisK_dim/P_dom"/>
</dbReference>
<dbReference type="Gene3D" id="3.30.565.10">
    <property type="entry name" value="Histidine kinase-like ATPase, C-terminal domain"/>
    <property type="match status" value="1"/>
</dbReference>
<dbReference type="Gene3D" id="1.10.287.130">
    <property type="match status" value="1"/>
</dbReference>
<dbReference type="PRINTS" id="PR00344">
    <property type="entry name" value="BCTRLSENSOR"/>
</dbReference>
<dbReference type="InterPro" id="IPR001789">
    <property type="entry name" value="Sig_transdc_resp-reg_receiver"/>
</dbReference>
<dbReference type="GO" id="GO:0005524">
    <property type="term" value="F:ATP binding"/>
    <property type="evidence" value="ECO:0007669"/>
    <property type="project" value="UniProtKB-KW"/>
</dbReference>
<feature type="transmembrane region" description="Helical" evidence="13">
    <location>
        <begin position="36"/>
        <end position="56"/>
    </location>
</feature>
<dbReference type="GO" id="GO:0000155">
    <property type="term" value="F:phosphorelay sensor kinase activity"/>
    <property type="evidence" value="ECO:0007669"/>
    <property type="project" value="InterPro"/>
</dbReference>
<evidence type="ECO:0000313" key="17">
    <source>
        <dbReference type="EMBL" id="TDH64312.1"/>
    </source>
</evidence>
<dbReference type="Pfam" id="PF02518">
    <property type="entry name" value="HATPase_c"/>
    <property type="match status" value="1"/>
</dbReference>
<dbReference type="Pfam" id="PF00672">
    <property type="entry name" value="HAMP"/>
    <property type="match status" value="1"/>
</dbReference>
<keyword evidence="8" id="KW-0067">ATP-binding</keyword>
<dbReference type="GO" id="GO:0016020">
    <property type="term" value="C:membrane"/>
    <property type="evidence" value="ECO:0007669"/>
    <property type="project" value="UniProtKB-SubCell"/>
</dbReference>
<dbReference type="PROSITE" id="PS50110">
    <property type="entry name" value="RESPONSE_REGULATORY"/>
    <property type="match status" value="1"/>
</dbReference>
<dbReference type="Proteomes" id="UP000295096">
    <property type="component" value="Unassembled WGS sequence"/>
</dbReference>
<keyword evidence="11" id="KW-0175">Coiled coil</keyword>
<evidence type="ECO:0000256" key="12">
    <source>
        <dbReference type="SAM" id="MobiDB-lite"/>
    </source>
</evidence>
<dbReference type="CDD" id="cd06225">
    <property type="entry name" value="HAMP"/>
    <property type="match status" value="1"/>
</dbReference>
<organism evidence="17 18">
    <name type="scientific">Dankookia rubra</name>
    <dbReference type="NCBI Taxonomy" id="1442381"/>
    <lineage>
        <taxon>Bacteria</taxon>
        <taxon>Pseudomonadati</taxon>
        <taxon>Pseudomonadota</taxon>
        <taxon>Alphaproteobacteria</taxon>
        <taxon>Acetobacterales</taxon>
        <taxon>Roseomonadaceae</taxon>
        <taxon>Dankookia</taxon>
    </lineage>
</organism>
<dbReference type="PANTHER" id="PTHR43065:SF46">
    <property type="entry name" value="C4-DICARBOXYLATE TRANSPORT SENSOR PROTEIN DCTB"/>
    <property type="match status" value="1"/>
</dbReference>
<evidence type="ECO:0000256" key="8">
    <source>
        <dbReference type="ARBA" id="ARBA00022840"/>
    </source>
</evidence>
<comment type="caution">
    <text evidence="17">The sequence shown here is derived from an EMBL/GenBank/DDBJ whole genome shotgun (WGS) entry which is preliminary data.</text>
</comment>
<evidence type="ECO:0000256" key="11">
    <source>
        <dbReference type="SAM" id="Coils"/>
    </source>
</evidence>
<keyword evidence="9" id="KW-0902">Two-component regulatory system</keyword>
<feature type="region of interest" description="Disordered" evidence="12">
    <location>
        <begin position="1"/>
        <end position="24"/>
    </location>
</feature>
<dbReference type="SMART" id="SM00388">
    <property type="entry name" value="HisKA"/>
    <property type="match status" value="1"/>
</dbReference>
<reference evidence="17 18" key="1">
    <citation type="journal article" date="2016" name="J. Microbiol.">
        <title>Dankookia rubra gen. nov., sp. nov., an alphaproteobacterium isolated from sediment of a shallow stream.</title>
        <authorList>
            <person name="Kim W.H."/>
            <person name="Kim D.H."/>
            <person name="Kang K."/>
            <person name="Ahn T.Y."/>
        </authorList>
    </citation>
    <scope>NUCLEOTIDE SEQUENCE [LARGE SCALE GENOMIC DNA]</scope>
    <source>
        <strain evidence="17 18">JCM30602</strain>
    </source>
</reference>
<feature type="modified residue" description="4-aspartylphosphate" evidence="10">
    <location>
        <position position="734"/>
    </location>
</feature>
<feature type="domain" description="Histidine kinase" evidence="14">
    <location>
        <begin position="439"/>
        <end position="659"/>
    </location>
</feature>
<dbReference type="Gene3D" id="3.40.50.2300">
    <property type="match status" value="1"/>
</dbReference>
<proteinExistence type="predicted"/>
<dbReference type="Pfam" id="PF00072">
    <property type="entry name" value="Response_reg"/>
    <property type="match status" value="1"/>
</dbReference>
<dbReference type="Gene3D" id="3.30.450.20">
    <property type="entry name" value="PAS domain"/>
    <property type="match status" value="2"/>
</dbReference>
<keyword evidence="18" id="KW-1185">Reference proteome</keyword>
<keyword evidence="13" id="KW-1133">Transmembrane helix</keyword>
<keyword evidence="4 10" id="KW-0597">Phosphoprotein</keyword>
<feature type="transmembrane region" description="Helical" evidence="13">
    <location>
        <begin position="305"/>
        <end position="328"/>
    </location>
</feature>
<evidence type="ECO:0000256" key="9">
    <source>
        <dbReference type="ARBA" id="ARBA00023012"/>
    </source>
</evidence>
<evidence type="ECO:0000259" key="16">
    <source>
        <dbReference type="PROSITE" id="PS50885"/>
    </source>
</evidence>
<keyword evidence="7" id="KW-0418">Kinase</keyword>
<dbReference type="RefSeq" id="WP_133287077.1">
    <property type="nucleotide sequence ID" value="NZ_SMSJ01000002.1"/>
</dbReference>
<dbReference type="InterPro" id="IPR003594">
    <property type="entry name" value="HATPase_dom"/>
</dbReference>
<keyword evidence="13" id="KW-0472">Membrane</keyword>
<keyword evidence="5" id="KW-0808">Transferase</keyword>
<comment type="subcellular location">
    <subcellularLocation>
        <location evidence="2">Membrane</location>
    </subcellularLocation>
</comment>
<dbReference type="CDD" id="cd12915">
    <property type="entry name" value="PDC2_DGC_like"/>
    <property type="match status" value="1"/>
</dbReference>
<evidence type="ECO:0000256" key="1">
    <source>
        <dbReference type="ARBA" id="ARBA00000085"/>
    </source>
</evidence>
<dbReference type="EC" id="2.7.13.3" evidence="3"/>
<dbReference type="InterPro" id="IPR011006">
    <property type="entry name" value="CheY-like_superfamily"/>
</dbReference>
<name>A0A4R5QLD0_9PROT</name>
<dbReference type="SMART" id="SM00304">
    <property type="entry name" value="HAMP"/>
    <property type="match status" value="1"/>
</dbReference>
<feature type="domain" description="HAMP" evidence="16">
    <location>
        <begin position="330"/>
        <end position="383"/>
    </location>
</feature>
<dbReference type="InterPro" id="IPR004358">
    <property type="entry name" value="Sig_transdc_His_kin-like_C"/>
</dbReference>
<comment type="catalytic activity">
    <reaction evidence="1">
        <text>ATP + protein L-histidine = ADP + protein N-phospho-L-histidine.</text>
        <dbReference type="EC" id="2.7.13.3"/>
    </reaction>
</comment>
<dbReference type="Gene3D" id="6.10.340.10">
    <property type="match status" value="1"/>
</dbReference>